<dbReference type="Proteomes" id="UP000183760">
    <property type="component" value="Unassembled WGS sequence"/>
</dbReference>
<proteinExistence type="predicted"/>
<evidence type="ECO:0008006" key="3">
    <source>
        <dbReference type="Google" id="ProtNLM"/>
    </source>
</evidence>
<evidence type="ECO:0000313" key="1">
    <source>
        <dbReference type="EMBL" id="SET14756.1"/>
    </source>
</evidence>
<sequence>MQAAAPSFSAGTRRSVSFRYQVTTKVQEAPPF</sequence>
<evidence type="ECO:0000313" key="2">
    <source>
        <dbReference type="Proteomes" id="UP000183760"/>
    </source>
</evidence>
<dbReference type="EMBL" id="FOIB01000001">
    <property type="protein sequence ID" value="SET14756.1"/>
    <property type="molecule type" value="Genomic_DNA"/>
</dbReference>
<gene>
    <name evidence="1" type="ORF">SAMN05443572_1011243</name>
</gene>
<name>A0ABY1BYJ0_MYXFU</name>
<comment type="caution">
    <text evidence="1">The sequence shown here is derived from an EMBL/GenBank/DDBJ whole genome shotgun (WGS) entry which is preliminary data.</text>
</comment>
<reference evidence="1 2" key="1">
    <citation type="submission" date="2016-10" db="EMBL/GenBank/DDBJ databases">
        <authorList>
            <person name="Varghese N."/>
            <person name="Submissions S."/>
        </authorList>
    </citation>
    <scope>NUCLEOTIDE SEQUENCE [LARGE SCALE GENOMIC DNA]</scope>
    <source>
        <strain evidence="1 2">DSM 16525</strain>
    </source>
</reference>
<keyword evidence="2" id="KW-1185">Reference proteome</keyword>
<organism evidence="1 2">
    <name type="scientific">Myxococcus fulvus</name>
    <dbReference type="NCBI Taxonomy" id="33"/>
    <lineage>
        <taxon>Bacteria</taxon>
        <taxon>Pseudomonadati</taxon>
        <taxon>Myxococcota</taxon>
        <taxon>Myxococcia</taxon>
        <taxon>Myxococcales</taxon>
        <taxon>Cystobacterineae</taxon>
        <taxon>Myxococcaceae</taxon>
        <taxon>Myxococcus</taxon>
    </lineage>
</organism>
<accession>A0ABY1BYJ0</accession>
<protein>
    <recommendedName>
        <fullName evidence="3">Lipoprotein</fullName>
    </recommendedName>
</protein>